<dbReference type="FunFam" id="1.10.645.10:FF:000002">
    <property type="entry name" value="Hydrogenase 2 large subunit"/>
    <property type="match status" value="1"/>
</dbReference>
<evidence type="ECO:0000256" key="5">
    <source>
        <dbReference type="ARBA" id="ARBA00022596"/>
    </source>
</evidence>
<comment type="similarity">
    <text evidence="3">Belongs to the [NiFe]/[NiFeSe] hydrogenase large subunit family.</text>
</comment>
<dbReference type="PROSITE" id="PS00508">
    <property type="entry name" value="NI_HGENASE_L_2"/>
    <property type="match status" value="1"/>
</dbReference>
<feature type="binding site" evidence="8">
    <location>
        <position position="63"/>
    </location>
    <ligand>
        <name>Ni(2+)</name>
        <dbReference type="ChEBI" id="CHEBI:49786"/>
    </ligand>
</feature>
<dbReference type="Pfam" id="PF00374">
    <property type="entry name" value="NiFeSe_Hases"/>
    <property type="match status" value="1"/>
</dbReference>
<evidence type="ECO:0000256" key="7">
    <source>
        <dbReference type="ARBA" id="ARBA00023002"/>
    </source>
</evidence>
<evidence type="ECO:0000256" key="6">
    <source>
        <dbReference type="ARBA" id="ARBA00022723"/>
    </source>
</evidence>
<evidence type="ECO:0000256" key="1">
    <source>
        <dbReference type="ARBA" id="ARBA00001967"/>
    </source>
</evidence>
<gene>
    <name evidence="9" type="ORF">DRI96_01995</name>
</gene>
<comment type="cofactor">
    <cofactor evidence="1 8">
        <name>Ni(2+)</name>
        <dbReference type="ChEBI" id="CHEBI:49786"/>
    </cofactor>
</comment>
<dbReference type="InterPro" id="IPR001501">
    <property type="entry name" value="Ni-dep_hyd_lsu"/>
</dbReference>
<feature type="binding site" evidence="8">
    <location>
        <position position="498"/>
    </location>
    <ligand>
        <name>Mg(2+)</name>
        <dbReference type="ChEBI" id="CHEBI:18420"/>
    </ligand>
</feature>
<evidence type="ECO:0000256" key="3">
    <source>
        <dbReference type="ARBA" id="ARBA00009292"/>
    </source>
</evidence>
<accession>A0A662DIX5</accession>
<keyword evidence="7" id="KW-0560">Oxidoreductase</keyword>
<dbReference type="NCBIfam" id="NF033181">
    <property type="entry name" value="NiFeSe_hydrog"/>
    <property type="match status" value="1"/>
</dbReference>
<reference evidence="9 10" key="1">
    <citation type="submission" date="2018-06" db="EMBL/GenBank/DDBJ databases">
        <title>Extensive metabolic versatility and redundancy in microbially diverse, dynamic hydrothermal sediments.</title>
        <authorList>
            <person name="Dombrowski N."/>
            <person name="Teske A."/>
            <person name="Baker B.J."/>
        </authorList>
    </citation>
    <scope>NUCLEOTIDE SEQUENCE [LARGE SCALE GENOMIC DNA]</scope>
    <source>
        <strain evidence="9">B19_G9</strain>
    </source>
</reference>
<comment type="subcellular location">
    <subcellularLocation>
        <location evidence="2">Cell envelope</location>
    </subcellularLocation>
</comment>
<name>A0A662DIX5_UNCAE</name>
<dbReference type="Proteomes" id="UP000267654">
    <property type="component" value="Unassembled WGS sequence"/>
</dbReference>
<dbReference type="InterPro" id="IPR018194">
    <property type="entry name" value="Ni-dep_hyd_lsu_Ni_BS"/>
</dbReference>
<dbReference type="GO" id="GO:0008901">
    <property type="term" value="F:ferredoxin hydrogenase activity"/>
    <property type="evidence" value="ECO:0007669"/>
    <property type="project" value="InterPro"/>
</dbReference>
<dbReference type="EMBL" id="QMQB01000055">
    <property type="protein sequence ID" value="RLE14079.1"/>
    <property type="molecule type" value="Genomic_DNA"/>
</dbReference>
<feature type="binding site" evidence="8">
    <location>
        <position position="41"/>
    </location>
    <ligand>
        <name>Mg(2+)</name>
        <dbReference type="ChEBI" id="CHEBI:18420"/>
    </ligand>
</feature>
<keyword evidence="8" id="KW-0460">Magnesium</keyword>
<comment type="caution">
    <text evidence="9">The sequence shown here is derived from an EMBL/GenBank/DDBJ whole genome shotgun (WGS) entry which is preliminary data.</text>
</comment>
<dbReference type="PANTHER" id="PTHR42958">
    <property type="entry name" value="HYDROGENASE-2 LARGE CHAIN"/>
    <property type="match status" value="1"/>
</dbReference>
<evidence type="ECO:0000256" key="8">
    <source>
        <dbReference type="PIRSR" id="PIRSR601501-1"/>
    </source>
</evidence>
<protein>
    <submittedName>
        <fullName evidence="9">Nickel-dependent hydrogenase large subunit</fullName>
    </submittedName>
</protein>
<dbReference type="InterPro" id="IPR029014">
    <property type="entry name" value="NiFe-Hase_large"/>
</dbReference>
<organism evidence="9 10">
    <name type="scientific">Aerophobetes bacterium</name>
    <dbReference type="NCBI Taxonomy" id="2030807"/>
    <lineage>
        <taxon>Bacteria</taxon>
        <taxon>Candidatus Aerophobota</taxon>
    </lineage>
</organism>
<feature type="binding site" evidence="8">
    <location>
        <position position="60"/>
    </location>
    <ligand>
        <name>Ni(2+)</name>
        <dbReference type="ChEBI" id="CHEBI:49786"/>
    </ligand>
</feature>
<dbReference type="PANTHER" id="PTHR42958:SF2">
    <property type="entry name" value="UPTAKE HYDROGENASE LARGE SUBUNIT"/>
    <property type="match status" value="1"/>
</dbReference>
<keyword evidence="6 8" id="KW-0479">Metal-binding</keyword>
<feature type="binding site" evidence="8">
    <location>
        <position position="450"/>
    </location>
    <ligand>
        <name>Mg(2+)</name>
        <dbReference type="ChEBI" id="CHEBI:18420"/>
    </ligand>
</feature>
<proteinExistence type="inferred from homology"/>
<feature type="binding site" evidence="8">
    <location>
        <position position="504"/>
    </location>
    <ligand>
        <name>Mg(2+)</name>
        <dbReference type="ChEBI" id="CHEBI:18420"/>
    </ligand>
</feature>
<evidence type="ECO:0000256" key="2">
    <source>
        <dbReference type="ARBA" id="ARBA00004196"/>
    </source>
</evidence>
<dbReference type="SUPFAM" id="SSF56762">
    <property type="entry name" value="HydB/Nqo4-like"/>
    <property type="match status" value="1"/>
</dbReference>
<dbReference type="GO" id="GO:0030313">
    <property type="term" value="C:cell envelope"/>
    <property type="evidence" value="ECO:0007669"/>
    <property type="project" value="UniProtKB-SubCell"/>
</dbReference>
<comment type="cofactor">
    <cofactor evidence="8">
        <name>Fe cation</name>
        <dbReference type="ChEBI" id="CHEBI:24875"/>
    </cofactor>
</comment>
<evidence type="ECO:0000313" key="10">
    <source>
        <dbReference type="Proteomes" id="UP000267654"/>
    </source>
</evidence>
<dbReference type="AlphaFoldDB" id="A0A662DIX5"/>
<dbReference type="GO" id="GO:0016151">
    <property type="term" value="F:nickel cation binding"/>
    <property type="evidence" value="ECO:0007669"/>
    <property type="project" value="InterPro"/>
</dbReference>
<dbReference type="InterPro" id="IPR050867">
    <property type="entry name" value="NiFe/NiFeSe_hydrgnase_LSU"/>
</dbReference>
<dbReference type="Gene3D" id="1.10.645.10">
    <property type="entry name" value="Cytochrome-c3 Hydrogenase, chain B"/>
    <property type="match status" value="1"/>
</dbReference>
<feature type="binding site" evidence="8">
    <location>
        <position position="63"/>
    </location>
    <ligand>
        <name>Fe cation</name>
        <dbReference type="ChEBI" id="CHEBI:24875"/>
    </ligand>
</feature>
<keyword evidence="5 8" id="KW-0533">Nickel</keyword>
<comment type="subunit">
    <text evidence="4">Heterodimer of a large and a small subunit.</text>
</comment>
<evidence type="ECO:0000313" key="9">
    <source>
        <dbReference type="EMBL" id="RLE14079.1"/>
    </source>
</evidence>
<evidence type="ECO:0000256" key="4">
    <source>
        <dbReference type="ARBA" id="ARBA00011771"/>
    </source>
</evidence>
<keyword evidence="8" id="KW-0408">Iron</keyword>
<feature type="binding site" evidence="8">
    <location>
        <position position="501"/>
    </location>
    <ligand>
        <name>Fe cation</name>
        <dbReference type="ChEBI" id="CHEBI:24875"/>
    </ligand>
</feature>
<sequence length="519" mass="58265">MQRIVIDPITRIEGHLKVEVTVDKGEVKDARVAGTLFRGWEIILKGRDPRDASRITQRVCGVCPAAHATASVFALDNAFGIEDSIPDNARVIRNLILGSNFIQSNILHFYHLASLDFVDLSRILSYDGKDYDLSSLKDFLSRGVLSPFSPRYEGDYRLDDRTNQELAAHYLRALEIRKKSHEMLAIFGGKMPHNVATVAGGVTENPTSDKIASFLWRLNEIRHFIDNFYLPDTIALVKFYEDHLSMGSSYNNFLCYGAFNLDSGEVDQVKRNRLFLQGIVTSDSTYQPLDVANIAEHVKYSWYSEDTSGLHPSQGATRIDYGKREGYSWLKAPRYKGLVFEVGPAARMIVSYYGGKKEIKEALDSVLSYIGKDVFKLSSILGRHIARAIDTKIVADHMAKWVLDLKVGEPVYTTYSLPLEAEGMGLTEAPRGALGHWIKVKDKLIESYQLVVPTTWNVSPRDDLDQPGALEKALLGLKVKDPDNPFEVVRCVRSFDPCLACAVHLITPKGREISRFRIS</sequence>